<accession>F0ZXD2</accession>
<dbReference type="InParanoid" id="F0ZXD2"/>
<dbReference type="PANTHER" id="PTHR45782">
    <property type="entry name" value="MITOCHONDRIAL RIBOSOME-ASSOCIATED GTPASE 1"/>
    <property type="match status" value="1"/>
</dbReference>
<reference evidence="5" key="1">
    <citation type="journal article" date="2011" name="Genome Biol.">
        <title>Comparative genomics of the social amoebae Dictyostelium discoideum and Dictyostelium purpureum.</title>
        <authorList>
            <consortium name="US DOE Joint Genome Institute (JGI-PGF)"/>
            <person name="Sucgang R."/>
            <person name="Kuo A."/>
            <person name="Tian X."/>
            <person name="Salerno W."/>
            <person name="Parikh A."/>
            <person name="Feasley C.L."/>
            <person name="Dalin E."/>
            <person name="Tu H."/>
            <person name="Huang E."/>
            <person name="Barry K."/>
            <person name="Lindquist E."/>
            <person name="Shapiro H."/>
            <person name="Bruce D."/>
            <person name="Schmutz J."/>
            <person name="Salamov A."/>
            <person name="Fey P."/>
            <person name="Gaudet P."/>
            <person name="Anjard C."/>
            <person name="Babu M.M."/>
            <person name="Basu S."/>
            <person name="Bushmanova Y."/>
            <person name="van der Wel H."/>
            <person name="Katoh-Kurasawa M."/>
            <person name="Dinh C."/>
            <person name="Coutinho P.M."/>
            <person name="Saito T."/>
            <person name="Elias M."/>
            <person name="Schaap P."/>
            <person name="Kay R.R."/>
            <person name="Henrissat B."/>
            <person name="Eichinger L."/>
            <person name="Rivero F."/>
            <person name="Putnam N.H."/>
            <person name="West C.M."/>
            <person name="Loomis W.F."/>
            <person name="Chisholm R.L."/>
            <person name="Shaulsky G."/>
            <person name="Strassmann J.E."/>
            <person name="Queller D.C."/>
            <person name="Kuspa A."/>
            <person name="Grigoriev I.V."/>
        </authorList>
    </citation>
    <scope>NUCLEOTIDE SEQUENCE [LARGE SCALE GENOMIC DNA]</scope>
    <source>
        <strain evidence="5">QSDP1</strain>
    </source>
</reference>
<dbReference type="InterPro" id="IPR027417">
    <property type="entry name" value="P-loop_NTPase"/>
</dbReference>
<evidence type="ECO:0000256" key="2">
    <source>
        <dbReference type="ARBA" id="ARBA00023134"/>
    </source>
</evidence>
<dbReference type="OrthoDB" id="269151at2759"/>
<evidence type="ECO:0000259" key="3">
    <source>
        <dbReference type="Pfam" id="PF01926"/>
    </source>
</evidence>
<dbReference type="FunCoup" id="F0ZXD2">
    <property type="interactions" value="600"/>
</dbReference>
<dbReference type="RefSeq" id="XP_003292073.1">
    <property type="nucleotide sequence ID" value="XM_003292025.1"/>
</dbReference>
<dbReference type="eggNOG" id="KOG2485">
    <property type="taxonomic scope" value="Eukaryota"/>
</dbReference>
<protein>
    <recommendedName>
        <fullName evidence="3">G domain-containing protein</fullName>
    </recommendedName>
</protein>
<dbReference type="PANTHER" id="PTHR45782:SF4">
    <property type="entry name" value="MITOCHONDRIAL RIBOSOME-ASSOCIATED GTPASE 1"/>
    <property type="match status" value="1"/>
</dbReference>
<dbReference type="FunFam" id="1.10.1580.10:FF:000004">
    <property type="entry name" value="Mitochondrial GTPase 1"/>
    <property type="match status" value="1"/>
</dbReference>
<dbReference type="STRING" id="5786.F0ZXD2"/>
<keyword evidence="1" id="KW-0547">Nucleotide-binding</keyword>
<dbReference type="SUPFAM" id="SSF52540">
    <property type="entry name" value="P-loop containing nucleoside triphosphate hydrolases"/>
    <property type="match status" value="2"/>
</dbReference>
<dbReference type="GeneID" id="10505828"/>
<dbReference type="OMA" id="GVLWPKF"/>
<dbReference type="VEuPathDB" id="AmoebaDB:DICPUDRAFT_89665"/>
<dbReference type="InterPro" id="IPR023179">
    <property type="entry name" value="GTP-bd_ortho_bundle_sf"/>
</dbReference>
<evidence type="ECO:0000313" key="5">
    <source>
        <dbReference type="Proteomes" id="UP000001064"/>
    </source>
</evidence>
<dbReference type="GO" id="GO:0005739">
    <property type="term" value="C:mitochondrion"/>
    <property type="evidence" value="ECO:0000318"/>
    <property type="project" value="GO_Central"/>
</dbReference>
<dbReference type="Gene3D" id="1.10.1580.10">
    <property type="match status" value="1"/>
</dbReference>
<dbReference type="InterPro" id="IPR006073">
    <property type="entry name" value="GTP-bd"/>
</dbReference>
<keyword evidence="2" id="KW-0342">GTP-binding</keyword>
<dbReference type="FunFam" id="3.40.50.300:FF:004681">
    <property type="entry name" value="Mitochondrial GTPase 1"/>
    <property type="match status" value="1"/>
</dbReference>
<feature type="domain" description="G" evidence="3">
    <location>
        <begin position="161"/>
        <end position="219"/>
    </location>
</feature>
<dbReference type="Gene3D" id="3.40.50.300">
    <property type="entry name" value="P-loop containing nucleotide triphosphate hydrolases"/>
    <property type="match status" value="1"/>
</dbReference>
<dbReference type="GO" id="GO:0005525">
    <property type="term" value="F:GTP binding"/>
    <property type="evidence" value="ECO:0007669"/>
    <property type="project" value="UniProtKB-KW"/>
</dbReference>
<dbReference type="KEGG" id="dpp:DICPUDRAFT_89665"/>
<evidence type="ECO:0000256" key="1">
    <source>
        <dbReference type="ARBA" id="ARBA00022741"/>
    </source>
</evidence>
<dbReference type="AlphaFoldDB" id="F0ZXD2"/>
<dbReference type="Pfam" id="PF01926">
    <property type="entry name" value="MMR_HSR1"/>
    <property type="match status" value="1"/>
</dbReference>
<name>F0ZXD2_DICPU</name>
<proteinExistence type="predicted"/>
<dbReference type="EMBL" id="GL871256">
    <property type="protein sequence ID" value="EGC31403.1"/>
    <property type="molecule type" value="Genomic_DNA"/>
</dbReference>
<keyword evidence="5" id="KW-1185">Reference proteome</keyword>
<organism evidence="4 5">
    <name type="scientific">Dictyostelium purpureum</name>
    <name type="common">Slime mold</name>
    <dbReference type="NCBI Taxonomy" id="5786"/>
    <lineage>
        <taxon>Eukaryota</taxon>
        <taxon>Amoebozoa</taxon>
        <taxon>Evosea</taxon>
        <taxon>Eumycetozoa</taxon>
        <taxon>Dictyostelia</taxon>
        <taxon>Dictyosteliales</taxon>
        <taxon>Dictyosteliaceae</taxon>
        <taxon>Dictyostelium</taxon>
    </lineage>
</organism>
<dbReference type="CDD" id="cd01856">
    <property type="entry name" value="YlqF"/>
    <property type="match status" value="1"/>
</dbReference>
<sequence>MSKINASLLNNIKNTFRKEFDYHGKVNWFPPHMIKTRKLISETIKQIDVVIELRDSRAPISTANPILSELLTNYPKKTKVIIFNKSDLANSNLQKSILDHFKSKDQYALFSQTVSTNNNKISLPNNHQNHPLKIIKKAVEFHNKKFNQPQQQQQQQQTSLPNVGKSSFINSIRSASNMSKSAKTGPLPGVTKELTGFKCCDDPSIFIVDSPGIMIPGNLDYDETTLTLALLNCISERIVSQTTLADFLLFKLNSSSNFKYLNLFKENGEGNQNTDADNNNNNNNQEILPTDDIDQFLNMIAKRFKIYSSNNKPDLEMASVFFISQYREGKLGNFTLDRIPLPSEKTTDIIPIEPLKQNKNDGLSTLPNHR</sequence>
<dbReference type="Proteomes" id="UP000001064">
    <property type="component" value="Unassembled WGS sequence"/>
</dbReference>
<evidence type="ECO:0000313" key="4">
    <source>
        <dbReference type="EMBL" id="EGC31403.1"/>
    </source>
</evidence>
<dbReference type="GO" id="GO:0003924">
    <property type="term" value="F:GTPase activity"/>
    <property type="evidence" value="ECO:0000318"/>
    <property type="project" value="GO_Central"/>
</dbReference>
<gene>
    <name evidence="4" type="ORF">DICPUDRAFT_89665</name>
</gene>